<feature type="domain" description="IRG-type G" evidence="5">
    <location>
        <begin position="127"/>
        <end position="289"/>
    </location>
</feature>
<dbReference type="Pfam" id="PF05049">
    <property type="entry name" value="IIGP"/>
    <property type="match status" value="1"/>
</dbReference>
<reference evidence="6" key="4">
    <citation type="submission" date="2025-09" db="UniProtKB">
        <authorList>
            <consortium name="Ensembl"/>
        </authorList>
    </citation>
    <scope>IDENTIFICATION</scope>
</reference>
<dbReference type="SUPFAM" id="SSF52540">
    <property type="entry name" value="P-loop containing nucleoside triphosphate hydrolases"/>
    <property type="match status" value="1"/>
</dbReference>
<dbReference type="InterPro" id="IPR007743">
    <property type="entry name" value="Immunity-related_GTPase-like"/>
</dbReference>
<organism evidence="6 7">
    <name type="scientific">Pelodiscus sinensis</name>
    <name type="common">Chinese softshell turtle</name>
    <name type="synonym">Trionyx sinensis</name>
    <dbReference type="NCBI Taxonomy" id="13735"/>
    <lineage>
        <taxon>Eukaryota</taxon>
        <taxon>Metazoa</taxon>
        <taxon>Chordata</taxon>
        <taxon>Craniata</taxon>
        <taxon>Vertebrata</taxon>
        <taxon>Euteleostomi</taxon>
        <taxon>Archelosauria</taxon>
        <taxon>Testudinata</taxon>
        <taxon>Testudines</taxon>
        <taxon>Cryptodira</taxon>
        <taxon>Trionychia</taxon>
        <taxon>Trionychidae</taxon>
        <taxon>Pelodiscus</taxon>
    </lineage>
</organism>
<dbReference type="InterPro" id="IPR030385">
    <property type="entry name" value="G_IRG_dom"/>
</dbReference>
<dbReference type="HOGENOM" id="CLU_964862_0_0_1"/>
<dbReference type="Gene3D" id="3.40.50.300">
    <property type="entry name" value="P-loop containing nucleotide triphosphate hydrolases"/>
    <property type="match status" value="1"/>
</dbReference>
<sequence>MSIVLEKSWELCGVEHQTAAPFSPETTGLVARFSGTLSAYERGSLAGAMDLESVSAFMKGLESVSELMNGVELISAHMEALDLRLEPKDLFNGTIKVFEEFMDLFQDKGQADVASITQAELDSFKSTMLNIAVTGETGAGKSSFINALRGLTAEDDGAAPTGVTETTKQPTVYPHPNHPNVRLWDLPGIRGPDFHPHTYLRKVNFKTYDFFVIVASERFKFSHAALAQEIGRMGKRFYFVRSKVDEDLRNEERDRPRTFRREMVLQRLQADCRENLQRAGMSHPEIFLL</sequence>
<dbReference type="AlphaFoldDB" id="K7FNE7"/>
<dbReference type="GO" id="GO:0003924">
    <property type="term" value="F:GTPase activity"/>
    <property type="evidence" value="ECO:0007669"/>
    <property type="project" value="TreeGrafter"/>
</dbReference>
<evidence type="ECO:0000259" key="5">
    <source>
        <dbReference type="PROSITE" id="PS51716"/>
    </source>
</evidence>
<evidence type="ECO:0000313" key="7">
    <source>
        <dbReference type="Proteomes" id="UP000007267"/>
    </source>
</evidence>
<comment type="similarity">
    <text evidence="1">Belongs to the TRAFAC class dynamin-like GTPase superfamily. IRG family.</text>
</comment>
<evidence type="ECO:0000313" key="6">
    <source>
        <dbReference type="Ensembl" id="ENSPSIP00000009557.1"/>
    </source>
</evidence>
<dbReference type="PROSITE" id="PS51716">
    <property type="entry name" value="G_IRG"/>
    <property type="match status" value="1"/>
</dbReference>
<dbReference type="GeneTree" id="ENSGT00950000183007"/>
<keyword evidence="7" id="KW-1185">Reference proteome</keyword>
<dbReference type="InterPro" id="IPR027417">
    <property type="entry name" value="P-loop_NTPase"/>
</dbReference>
<evidence type="ECO:0000256" key="4">
    <source>
        <dbReference type="ARBA" id="ARBA00023134"/>
    </source>
</evidence>
<name>K7FNE7_PELSI</name>
<keyword evidence="2" id="KW-0547">Nucleotide-binding</keyword>
<dbReference type="FunFam" id="3.40.50.300:FF:000541">
    <property type="entry name" value="Immunity related GTPase M"/>
    <property type="match status" value="1"/>
</dbReference>
<evidence type="ECO:0000256" key="2">
    <source>
        <dbReference type="ARBA" id="ARBA00022741"/>
    </source>
</evidence>
<dbReference type="EMBL" id="AGCU01016393">
    <property type="status" value="NOT_ANNOTATED_CDS"/>
    <property type="molecule type" value="Genomic_DNA"/>
</dbReference>
<keyword evidence="3" id="KW-0378">Hydrolase</keyword>
<reference evidence="7" key="1">
    <citation type="submission" date="2011-10" db="EMBL/GenBank/DDBJ databases">
        <authorList>
            <consortium name="Soft-shell Turtle Genome Consortium"/>
        </authorList>
    </citation>
    <scope>NUCLEOTIDE SEQUENCE [LARGE SCALE GENOMIC DNA]</scope>
    <source>
        <strain evidence="7">Daiwa-1</strain>
    </source>
</reference>
<protein>
    <recommendedName>
        <fullName evidence="5">IRG-type G domain-containing protein</fullName>
    </recommendedName>
</protein>
<dbReference type="InterPro" id="IPR051515">
    <property type="entry name" value="IRG"/>
</dbReference>
<dbReference type="eggNOG" id="ENOG502QS9R">
    <property type="taxonomic scope" value="Eukaryota"/>
</dbReference>
<accession>K7FNE7</accession>
<reference evidence="7" key="2">
    <citation type="journal article" date="2013" name="Nat. Genet.">
        <title>The draft genomes of soft-shell turtle and green sea turtle yield insights into the development and evolution of the turtle-specific body plan.</title>
        <authorList>
            <person name="Wang Z."/>
            <person name="Pascual-Anaya J."/>
            <person name="Zadissa A."/>
            <person name="Li W."/>
            <person name="Niimura Y."/>
            <person name="Huang Z."/>
            <person name="Li C."/>
            <person name="White S."/>
            <person name="Xiong Z."/>
            <person name="Fang D."/>
            <person name="Wang B."/>
            <person name="Ming Y."/>
            <person name="Chen Y."/>
            <person name="Zheng Y."/>
            <person name="Kuraku S."/>
            <person name="Pignatelli M."/>
            <person name="Herrero J."/>
            <person name="Beal K."/>
            <person name="Nozawa M."/>
            <person name="Li Q."/>
            <person name="Wang J."/>
            <person name="Zhang H."/>
            <person name="Yu L."/>
            <person name="Shigenobu S."/>
            <person name="Wang J."/>
            <person name="Liu J."/>
            <person name="Flicek P."/>
            <person name="Searle S."/>
            <person name="Wang J."/>
            <person name="Kuratani S."/>
            <person name="Yin Y."/>
            <person name="Aken B."/>
            <person name="Zhang G."/>
            <person name="Irie N."/>
        </authorList>
    </citation>
    <scope>NUCLEOTIDE SEQUENCE [LARGE SCALE GENOMIC DNA]</scope>
    <source>
        <strain evidence="7">Daiwa-1</strain>
    </source>
</reference>
<dbReference type="PANTHER" id="PTHR32341:SF17">
    <property type="entry name" value="IRG-TYPE G DOMAIN-CONTAINING PROTEIN"/>
    <property type="match status" value="1"/>
</dbReference>
<dbReference type="PANTHER" id="PTHR32341">
    <property type="entry name" value="INTERFERON-INDUCIBLE GTPASE"/>
    <property type="match status" value="1"/>
</dbReference>
<dbReference type="Ensembl" id="ENSPSIT00000009604.1">
    <property type="protein sequence ID" value="ENSPSIP00000009557.1"/>
    <property type="gene ID" value="ENSPSIG00000008699.1"/>
</dbReference>
<evidence type="ECO:0000256" key="3">
    <source>
        <dbReference type="ARBA" id="ARBA00022801"/>
    </source>
</evidence>
<reference evidence="6" key="3">
    <citation type="submission" date="2025-08" db="UniProtKB">
        <authorList>
            <consortium name="Ensembl"/>
        </authorList>
    </citation>
    <scope>IDENTIFICATION</scope>
</reference>
<dbReference type="GO" id="GO:0005525">
    <property type="term" value="F:GTP binding"/>
    <property type="evidence" value="ECO:0007669"/>
    <property type="project" value="UniProtKB-KW"/>
</dbReference>
<evidence type="ECO:0000256" key="1">
    <source>
        <dbReference type="ARBA" id="ARBA00005429"/>
    </source>
</evidence>
<dbReference type="Proteomes" id="UP000007267">
    <property type="component" value="Unassembled WGS sequence"/>
</dbReference>
<proteinExistence type="inferred from homology"/>
<dbReference type="GO" id="GO:0016020">
    <property type="term" value="C:membrane"/>
    <property type="evidence" value="ECO:0007669"/>
    <property type="project" value="InterPro"/>
</dbReference>
<keyword evidence="4" id="KW-0342">GTP-binding</keyword>
<dbReference type="OMA" id="PLWILCS"/>